<dbReference type="EMBL" id="LMWW01000019">
    <property type="protein sequence ID" value="KUN84050.1"/>
    <property type="molecule type" value="Genomic_DNA"/>
</dbReference>
<dbReference type="Proteomes" id="UP000052982">
    <property type="component" value="Unassembled WGS sequence"/>
</dbReference>
<protein>
    <submittedName>
        <fullName evidence="2">Uncharacterized protein</fullName>
    </submittedName>
</protein>
<evidence type="ECO:0000313" key="2">
    <source>
        <dbReference type="EMBL" id="KUN84050.1"/>
    </source>
</evidence>
<evidence type="ECO:0000313" key="3">
    <source>
        <dbReference type="Proteomes" id="UP000052982"/>
    </source>
</evidence>
<sequence length="75" mass="7599">MPRRSAAQPLTGMKTAGAPGHAVRVTPTASGTVPKDVAMSGAAVEMIAASGFSMQNAPATSAVVPRRHPFTRVSP</sequence>
<name>A0A101T1L6_9ACTN</name>
<evidence type="ECO:0000256" key="1">
    <source>
        <dbReference type="SAM" id="MobiDB-lite"/>
    </source>
</evidence>
<feature type="region of interest" description="Disordered" evidence="1">
    <location>
        <begin position="1"/>
        <end position="29"/>
    </location>
</feature>
<gene>
    <name evidence="2" type="ORF">AQJ64_16485</name>
</gene>
<reference evidence="2 3" key="1">
    <citation type="submission" date="2015-10" db="EMBL/GenBank/DDBJ databases">
        <title>Draft genome sequence of Streptomyces griseoruber DSM 40281, type strain for the species Streptomyces griseoruber.</title>
        <authorList>
            <person name="Ruckert C."/>
            <person name="Winkler A."/>
            <person name="Kalinowski J."/>
            <person name="Kampfer P."/>
            <person name="Glaeser S."/>
        </authorList>
    </citation>
    <scope>NUCLEOTIDE SEQUENCE [LARGE SCALE GENOMIC DNA]</scope>
    <source>
        <strain evidence="2 3">DSM 40281</strain>
    </source>
</reference>
<accession>A0A101T1L6</accession>
<proteinExistence type="predicted"/>
<keyword evidence="3" id="KW-1185">Reference proteome</keyword>
<organism evidence="2 3">
    <name type="scientific">Streptomyces griseoruber</name>
    <dbReference type="NCBI Taxonomy" id="1943"/>
    <lineage>
        <taxon>Bacteria</taxon>
        <taxon>Bacillati</taxon>
        <taxon>Actinomycetota</taxon>
        <taxon>Actinomycetes</taxon>
        <taxon>Kitasatosporales</taxon>
        <taxon>Streptomycetaceae</taxon>
        <taxon>Streptomyces</taxon>
    </lineage>
</organism>
<dbReference type="AlphaFoldDB" id="A0A101T1L6"/>
<comment type="caution">
    <text evidence="2">The sequence shown here is derived from an EMBL/GenBank/DDBJ whole genome shotgun (WGS) entry which is preliminary data.</text>
</comment>